<dbReference type="Gene3D" id="3.30.110.90">
    <property type="entry name" value="Amidohydrolase"/>
    <property type="match status" value="1"/>
</dbReference>
<evidence type="ECO:0000313" key="2">
    <source>
        <dbReference type="EMBL" id="VAW05786.1"/>
    </source>
</evidence>
<dbReference type="Gene3D" id="1.20.58.520">
    <property type="entry name" value="Amidohydrolase"/>
    <property type="match status" value="1"/>
</dbReference>
<keyword evidence="2" id="KW-0378">Hydrolase</keyword>
<dbReference type="Gene3D" id="2.30.40.10">
    <property type="entry name" value="Urease, subunit C, domain 1"/>
    <property type="match status" value="2"/>
</dbReference>
<dbReference type="GO" id="GO:0016810">
    <property type="term" value="F:hydrolase activity, acting on carbon-nitrogen (but not peptide) bonds"/>
    <property type="evidence" value="ECO:0007669"/>
    <property type="project" value="InterPro"/>
</dbReference>
<proteinExistence type="predicted"/>
<dbReference type="Pfam" id="PF01979">
    <property type="entry name" value="Amidohydro_1"/>
    <property type="match status" value="2"/>
</dbReference>
<organism evidence="2">
    <name type="scientific">hydrothermal vent metagenome</name>
    <dbReference type="NCBI Taxonomy" id="652676"/>
    <lineage>
        <taxon>unclassified sequences</taxon>
        <taxon>metagenomes</taxon>
        <taxon>ecological metagenomes</taxon>
    </lineage>
</organism>
<dbReference type="InterPro" id="IPR006680">
    <property type="entry name" value="Amidohydro-rel"/>
</dbReference>
<gene>
    <name evidence="2" type="ORF">MNBD_ALPHA01-668</name>
</gene>
<feature type="domain" description="Amidohydrolase-related" evidence="1">
    <location>
        <begin position="379"/>
        <end position="464"/>
    </location>
</feature>
<name>A0A3B0TFM8_9ZZZZ</name>
<accession>A0A3B0TFM8</accession>
<dbReference type="InterPro" id="IPR011059">
    <property type="entry name" value="Metal-dep_hydrolase_composite"/>
</dbReference>
<dbReference type="PANTHER" id="PTHR43135">
    <property type="entry name" value="ALPHA-D-RIBOSE 1-METHYLPHOSPHONATE 5-TRIPHOSPHATE DIPHOSPHATASE"/>
    <property type="match status" value="1"/>
</dbReference>
<dbReference type="AlphaFoldDB" id="A0A3B0TFM8"/>
<dbReference type="InterPro" id="IPR032466">
    <property type="entry name" value="Metal_Hydrolase"/>
</dbReference>
<dbReference type="InterPro" id="IPR051781">
    <property type="entry name" value="Metallo-dep_Hydrolase"/>
</dbReference>
<dbReference type="Gene3D" id="3.20.20.140">
    <property type="entry name" value="Metal-dependent hydrolases"/>
    <property type="match status" value="1"/>
</dbReference>
<reference evidence="2" key="1">
    <citation type="submission" date="2018-06" db="EMBL/GenBank/DDBJ databases">
        <authorList>
            <person name="Zhirakovskaya E."/>
        </authorList>
    </citation>
    <scope>NUCLEOTIDE SEQUENCE</scope>
</reference>
<dbReference type="EMBL" id="UOEJ01000219">
    <property type="protein sequence ID" value="VAW05786.1"/>
    <property type="molecule type" value="Genomic_DNA"/>
</dbReference>
<dbReference type="SUPFAM" id="SSF51556">
    <property type="entry name" value="Metallo-dependent hydrolases"/>
    <property type="match status" value="1"/>
</dbReference>
<sequence length="538" mass="61277">MQKFILRLVFSLSIILWQPPLSASEAEMPDRTEGDGHYDRLILRGGYVIDGTGAPPFGPVDIVIKKDRIVEIRNVGTPGVAIDPERRPKAGDREIDAHGKFILPGFIDLHSHIHSLQSEQGVSPEYIFKLQLAHGITTIRSLGSGGDKRIVDFKRRSANNEITAPRIVAYPVFYGINSTEAARERVREIKKNGADGIKFFGAPEEILWAALDEAKKQGLLTTMHHAQLDVTHANVLTTSAHGLGSMEHWYGLPEALFEDRVIQDYPTDYIYNNEQDRFAQAGRLWKQAAKPGSKKWNEVMDVLLERDFALDPTFTIYLASRDLMRMSRAIWHDEYTMPSLWDFYRPNRKSHGSFWFYWTTQDEIEWKNNYRLWMRFINDYKNRGGKVGLGSDTGYIYSLYGFGYIQEMELMQEAGFHPLEVIRSATLIGAQIIKKDHEIGTLQVGKKADIVIVDENPLQNFKVLYGTGAIRLNDDTGRVDRVGGVRWTIKDGIVYDAFRLRADVRKMVRDAKIRTGMSLDRPLSISDSIPDRPEGEIK</sequence>
<evidence type="ECO:0000259" key="1">
    <source>
        <dbReference type="Pfam" id="PF01979"/>
    </source>
</evidence>
<dbReference type="SUPFAM" id="SSF51338">
    <property type="entry name" value="Composite domain of metallo-dependent hydrolases"/>
    <property type="match status" value="1"/>
</dbReference>
<dbReference type="PANTHER" id="PTHR43135:SF3">
    <property type="entry name" value="ALPHA-D-RIBOSE 1-METHYLPHOSPHONATE 5-TRIPHOSPHATE DIPHOSPHATASE"/>
    <property type="match status" value="1"/>
</dbReference>
<protein>
    <submittedName>
        <fullName evidence="2">Amidohydrolase family enzyme</fullName>
    </submittedName>
</protein>
<feature type="domain" description="Amidohydrolase-related" evidence="1">
    <location>
        <begin position="101"/>
        <end position="254"/>
    </location>
</feature>